<sequence length="108" mass="11360">MTLAEFMLCVAAVCCSSASQLCVKGASKRVHTLLGILLLGAGGSLMFVSMLIAVWVLRTLQLSQLVPFAAGAYILVPLGGVVFFGEKVNKSFWLGVGVILLGVLLTLF</sequence>
<feature type="transmembrane region" description="Helical" evidence="1">
    <location>
        <begin position="34"/>
        <end position="58"/>
    </location>
</feature>
<dbReference type="Gene3D" id="1.10.3730.20">
    <property type="match status" value="1"/>
</dbReference>
<proteinExistence type="predicted"/>
<evidence type="ECO:0000313" key="3">
    <source>
        <dbReference type="Proteomes" id="UP000006876"/>
    </source>
</evidence>
<keyword evidence="1" id="KW-0812">Transmembrane</keyword>
<feature type="transmembrane region" description="Helical" evidence="1">
    <location>
        <begin position="65"/>
        <end position="85"/>
    </location>
</feature>
<dbReference type="SUPFAM" id="SSF103481">
    <property type="entry name" value="Multidrug resistance efflux transporter EmrE"/>
    <property type="match status" value="1"/>
</dbReference>
<evidence type="ECO:0000256" key="1">
    <source>
        <dbReference type="SAM" id="Phobius"/>
    </source>
</evidence>
<dbReference type="EMBL" id="CP002287">
    <property type="protein sequence ID" value="ADP19600.1"/>
    <property type="molecule type" value="Genomic_DNA"/>
</dbReference>
<dbReference type="AlphaFoldDB" id="E3HQG6"/>
<dbReference type="RefSeq" id="WP_013396887.1">
    <property type="nucleotide sequence ID" value="NC_014640.1"/>
</dbReference>
<dbReference type="HOGENOM" id="CLU_2191207_0_0_4"/>
<name>E3HQG6_ACHXA</name>
<protein>
    <submittedName>
        <fullName evidence="2">Putative membrane protein 88</fullName>
    </submittedName>
</protein>
<dbReference type="Proteomes" id="UP000006876">
    <property type="component" value="Chromosome"/>
</dbReference>
<gene>
    <name evidence="2" type="ordered locus">AXYL_06307</name>
</gene>
<keyword evidence="1" id="KW-0472">Membrane</keyword>
<dbReference type="STRING" id="762376.AXYL_06307"/>
<dbReference type="InterPro" id="IPR037185">
    <property type="entry name" value="EmrE-like"/>
</dbReference>
<keyword evidence="1" id="KW-1133">Transmembrane helix</keyword>
<organism evidence="2 3">
    <name type="scientific">Achromobacter xylosoxidans (strain A8)</name>
    <dbReference type="NCBI Taxonomy" id="762376"/>
    <lineage>
        <taxon>Bacteria</taxon>
        <taxon>Pseudomonadati</taxon>
        <taxon>Pseudomonadota</taxon>
        <taxon>Betaproteobacteria</taxon>
        <taxon>Burkholderiales</taxon>
        <taxon>Alcaligenaceae</taxon>
        <taxon>Achromobacter</taxon>
    </lineage>
</organism>
<evidence type="ECO:0000313" key="2">
    <source>
        <dbReference type="EMBL" id="ADP19600.1"/>
    </source>
</evidence>
<feature type="transmembrane region" description="Helical" evidence="1">
    <location>
        <begin position="91"/>
        <end position="107"/>
    </location>
</feature>
<reference evidence="2 3" key="1">
    <citation type="journal article" date="2011" name="J. Bacteriol.">
        <title>Complete genome sequence of the haloaromatic acid-degrading bacterium Achromobacter xylosoxidans A8.</title>
        <authorList>
            <person name="Strnad H."/>
            <person name="Ridl J."/>
            <person name="Paces J."/>
            <person name="Kolar M."/>
            <person name="Vlcek C."/>
            <person name="Paces V."/>
        </authorList>
    </citation>
    <scope>NUCLEOTIDE SEQUENCE [LARGE SCALE GENOMIC DNA]</scope>
    <source>
        <strain evidence="2 3">A8</strain>
    </source>
</reference>
<dbReference type="OrthoDB" id="8778877at2"/>
<dbReference type="KEGG" id="axy:AXYL_06307"/>
<accession>E3HQG6</accession>